<sequence>MSAKLSRSWSFFSGRRGSENNNSDCLNQHNLQPPPPPPGTAGGTPPIRVNLQQRFSQQEQKEATTTTTSSRKGVWRKGPLPSPPTHQHHGDTPDSPAPQVTNGQTTYTQAEGHHSFYIHPDEDPTAPHSDPPQPHPQRPACSRSQHNSPGTSSRLPRRPLRRLPSGVAPLWNNLHDNWSQFKPSTSKVFSEGGKKVNRALQGVRTSLTSLTQMFRSSTRRRYKLDGGTPNRTPGGRTPRRTPGKLYSPFNMNTPVTPYSHRAPKRLQQSSVPRRNMYGNENRGLVRTPQHCPPQAPQPFSCSQPQPWPQFDSPSRQLEQDVRSMRQGMRDLERVSTSILHQPGHHTWTQFR</sequence>
<keyword evidence="3" id="KW-1185">Reference proteome</keyword>
<reference evidence="2" key="1">
    <citation type="submission" date="2023-11" db="EMBL/GenBank/DDBJ databases">
        <title>Genome assemblies of two species of porcelain crab, Petrolisthes cinctipes and Petrolisthes manimaculis (Anomura: Porcellanidae).</title>
        <authorList>
            <person name="Angst P."/>
        </authorList>
    </citation>
    <scope>NUCLEOTIDE SEQUENCE</scope>
    <source>
        <strain evidence="2">PB745_02</strain>
        <tissue evidence="2">Gill</tissue>
    </source>
</reference>
<evidence type="ECO:0000313" key="2">
    <source>
        <dbReference type="EMBL" id="KAK4310714.1"/>
    </source>
</evidence>
<protein>
    <submittedName>
        <fullName evidence="2">Uncharacterized protein</fullName>
    </submittedName>
</protein>
<feature type="region of interest" description="Disordered" evidence="1">
    <location>
        <begin position="1"/>
        <end position="104"/>
    </location>
</feature>
<feature type="region of interest" description="Disordered" evidence="1">
    <location>
        <begin position="116"/>
        <end position="166"/>
    </location>
</feature>
<gene>
    <name evidence="2" type="ORF">Pmani_017743</name>
</gene>
<evidence type="ECO:0000313" key="3">
    <source>
        <dbReference type="Proteomes" id="UP001292094"/>
    </source>
</evidence>
<organism evidence="2 3">
    <name type="scientific">Petrolisthes manimaculis</name>
    <dbReference type="NCBI Taxonomy" id="1843537"/>
    <lineage>
        <taxon>Eukaryota</taxon>
        <taxon>Metazoa</taxon>
        <taxon>Ecdysozoa</taxon>
        <taxon>Arthropoda</taxon>
        <taxon>Crustacea</taxon>
        <taxon>Multicrustacea</taxon>
        <taxon>Malacostraca</taxon>
        <taxon>Eumalacostraca</taxon>
        <taxon>Eucarida</taxon>
        <taxon>Decapoda</taxon>
        <taxon>Pleocyemata</taxon>
        <taxon>Anomura</taxon>
        <taxon>Galatheoidea</taxon>
        <taxon>Porcellanidae</taxon>
        <taxon>Petrolisthes</taxon>
    </lineage>
</organism>
<evidence type="ECO:0000256" key="1">
    <source>
        <dbReference type="SAM" id="MobiDB-lite"/>
    </source>
</evidence>
<feature type="compositionally biased region" description="Polar residues" evidence="1">
    <location>
        <begin position="19"/>
        <end position="31"/>
    </location>
</feature>
<accession>A0AAE1U9I3</accession>
<feature type="compositionally biased region" description="Low complexity" evidence="1">
    <location>
        <begin position="226"/>
        <end position="236"/>
    </location>
</feature>
<feature type="region of interest" description="Disordered" evidence="1">
    <location>
        <begin position="222"/>
        <end position="316"/>
    </location>
</feature>
<feature type="compositionally biased region" description="Low complexity" evidence="1">
    <location>
        <begin position="1"/>
        <end position="15"/>
    </location>
</feature>
<proteinExistence type="predicted"/>
<feature type="compositionally biased region" description="Polar residues" evidence="1">
    <location>
        <begin position="142"/>
        <end position="151"/>
    </location>
</feature>
<dbReference type="AlphaFoldDB" id="A0AAE1U9I3"/>
<dbReference type="EMBL" id="JAWZYT010001603">
    <property type="protein sequence ID" value="KAK4310714.1"/>
    <property type="molecule type" value="Genomic_DNA"/>
</dbReference>
<name>A0AAE1U9I3_9EUCA</name>
<comment type="caution">
    <text evidence="2">The sequence shown here is derived from an EMBL/GenBank/DDBJ whole genome shotgun (WGS) entry which is preliminary data.</text>
</comment>
<dbReference type="Proteomes" id="UP001292094">
    <property type="component" value="Unassembled WGS sequence"/>
</dbReference>